<evidence type="ECO:0000313" key="2">
    <source>
        <dbReference type="Proteomes" id="UP001161325"/>
    </source>
</evidence>
<comment type="caution">
    <text evidence="1">The sequence shown here is derived from an EMBL/GenBank/DDBJ whole genome shotgun (WGS) entry which is preliminary data.</text>
</comment>
<sequence length="124" mass="12689">MRSRTATTPSRLPRGDTIVEALVALLLLATGALALIGHTATLTRDERRAAARHHAAALLEARAAEWAGAPCADGAGARTVDGLAESWTASRDADSLAILVDSLRAADDRGGVRAGLVAVRGCAP</sequence>
<name>A0AA37V2J3_9BACT</name>
<gene>
    <name evidence="1" type="ORF">rosag_44080</name>
</gene>
<dbReference type="Proteomes" id="UP001161325">
    <property type="component" value="Unassembled WGS sequence"/>
</dbReference>
<evidence type="ECO:0000313" key="1">
    <source>
        <dbReference type="EMBL" id="GLC27895.1"/>
    </source>
</evidence>
<proteinExistence type="predicted"/>
<dbReference type="EMBL" id="BRXS01000007">
    <property type="protein sequence ID" value="GLC27895.1"/>
    <property type="molecule type" value="Genomic_DNA"/>
</dbReference>
<reference evidence="1" key="1">
    <citation type="submission" date="2022-08" db="EMBL/GenBank/DDBJ databases">
        <title>Draft genome sequencing of Roseisolibacter agri AW1220.</title>
        <authorList>
            <person name="Tobiishi Y."/>
            <person name="Tonouchi A."/>
        </authorList>
    </citation>
    <scope>NUCLEOTIDE SEQUENCE</scope>
    <source>
        <strain evidence="1">AW1220</strain>
    </source>
</reference>
<keyword evidence="2" id="KW-1185">Reference proteome</keyword>
<accession>A0AA37V2J3</accession>
<dbReference type="AlphaFoldDB" id="A0AA37V2J3"/>
<organism evidence="1 2">
    <name type="scientific">Roseisolibacter agri</name>
    <dbReference type="NCBI Taxonomy" id="2014610"/>
    <lineage>
        <taxon>Bacteria</taxon>
        <taxon>Pseudomonadati</taxon>
        <taxon>Gemmatimonadota</taxon>
        <taxon>Gemmatimonadia</taxon>
        <taxon>Gemmatimonadales</taxon>
        <taxon>Gemmatimonadaceae</taxon>
        <taxon>Roseisolibacter</taxon>
    </lineage>
</organism>
<protein>
    <submittedName>
        <fullName evidence="1">Uncharacterized protein</fullName>
    </submittedName>
</protein>
<dbReference type="RefSeq" id="WP_284352324.1">
    <property type="nucleotide sequence ID" value="NZ_BRXS01000007.1"/>
</dbReference>